<feature type="coiled-coil region" evidence="1">
    <location>
        <begin position="225"/>
        <end position="259"/>
    </location>
</feature>
<dbReference type="RefSeq" id="WP_078481092.1">
    <property type="nucleotide sequence ID" value="NZ_CP074676.1"/>
</dbReference>
<dbReference type="GeneID" id="87480632"/>
<proteinExistence type="predicted"/>
<protein>
    <recommendedName>
        <fullName evidence="5">Transmembrane protein</fullName>
    </recommendedName>
</protein>
<feature type="transmembrane region" description="Helical" evidence="2">
    <location>
        <begin position="70"/>
        <end position="89"/>
    </location>
</feature>
<feature type="transmembrane region" description="Helical" evidence="2">
    <location>
        <begin position="261"/>
        <end position="281"/>
    </location>
</feature>
<evidence type="ECO:0008006" key="5">
    <source>
        <dbReference type="Google" id="ProtNLM"/>
    </source>
</evidence>
<keyword evidence="4" id="KW-1185">Reference proteome</keyword>
<reference evidence="3 4" key="1">
    <citation type="journal article" date="2016" name="J. Hazard. Mater.">
        <title>A newly isolated Pseudomonas putida S-1 strain for batch-mode-propanethiol degradation and continuous treatment of propanethiol-containing waste gas.</title>
        <authorList>
            <person name="Chen D.Z."/>
            <person name="Sun Y.M."/>
            <person name="Han L.M."/>
            <person name="Chen J."/>
            <person name="Ye J.X."/>
            <person name="Chen J.M."/>
        </authorList>
    </citation>
    <scope>NUCLEOTIDE SEQUENCE [LARGE SCALE GENOMIC DNA]</scope>
    <source>
        <strain evidence="3 4">S-1</strain>
    </source>
</reference>
<dbReference type="EMBL" id="CP074676">
    <property type="protein sequence ID" value="QVL20933.1"/>
    <property type="molecule type" value="Genomic_DNA"/>
</dbReference>
<organism evidence="3 4">
    <name type="scientific">Pseudomonas qingdaonensis</name>
    <dbReference type="NCBI Taxonomy" id="2056231"/>
    <lineage>
        <taxon>Bacteria</taxon>
        <taxon>Pseudomonadati</taxon>
        <taxon>Pseudomonadota</taxon>
        <taxon>Gammaproteobacteria</taxon>
        <taxon>Pseudomonadales</taxon>
        <taxon>Pseudomonadaceae</taxon>
        <taxon>Pseudomonas</taxon>
    </lineage>
</organism>
<sequence length="307" mass="31655">MITSADTYAVPAGDTSSHSGVSWAAIFAGATGAAALSLILIVLGFGLGFSAVSPWPGDGATAKQLGISSIVWLALTQIIASGLGGYIAGRLRVKWANLHSDEVYFRDTAHGFLAWAFATLVTAVLVVGSVSSVVSGGVQAGAMAASGVAAAGAGAAANSSKASNDDSAYFIDMLFRDERPVAVTDDAAHGIAARIFVRGLADGQLNAEDRAYLANVIAQRTQISQAEAEQRIDTVFAEARQAIEEAKQLADAARKAAAASALWMFVALLCGAFFASLFAIWGGRRRDAAVFLTADPVRVDPTTARTL</sequence>
<keyword evidence="2" id="KW-0812">Transmembrane</keyword>
<name>A0ABX8DYS8_9PSED</name>
<evidence type="ECO:0000313" key="4">
    <source>
        <dbReference type="Proteomes" id="UP000678154"/>
    </source>
</evidence>
<keyword evidence="1" id="KW-0175">Coiled coil</keyword>
<evidence type="ECO:0000256" key="1">
    <source>
        <dbReference type="SAM" id="Coils"/>
    </source>
</evidence>
<feature type="transmembrane region" description="Helical" evidence="2">
    <location>
        <begin position="23"/>
        <end position="49"/>
    </location>
</feature>
<keyword evidence="2" id="KW-1133">Transmembrane helix</keyword>
<evidence type="ECO:0000256" key="2">
    <source>
        <dbReference type="SAM" id="Phobius"/>
    </source>
</evidence>
<dbReference type="Proteomes" id="UP000678154">
    <property type="component" value="Chromosome"/>
</dbReference>
<evidence type="ECO:0000313" key="3">
    <source>
        <dbReference type="EMBL" id="QVL20933.1"/>
    </source>
</evidence>
<keyword evidence="2" id="KW-0472">Membrane</keyword>
<accession>A0ABX8DYS8</accession>
<feature type="transmembrane region" description="Helical" evidence="2">
    <location>
        <begin position="109"/>
        <end position="134"/>
    </location>
</feature>
<gene>
    <name evidence="3" type="ORF">KH389_10265</name>
</gene>